<dbReference type="InterPro" id="IPR009057">
    <property type="entry name" value="Homeodomain-like_sf"/>
</dbReference>
<dbReference type="Gene3D" id="1.10.357.10">
    <property type="entry name" value="Tetracycline Repressor, domain 2"/>
    <property type="match status" value="1"/>
</dbReference>
<keyword evidence="5" id="KW-1185">Reference proteome</keyword>
<dbReference type="SUPFAM" id="SSF46689">
    <property type="entry name" value="Homeodomain-like"/>
    <property type="match status" value="1"/>
</dbReference>
<reference evidence="4 5" key="1">
    <citation type="submission" date="2016-10" db="EMBL/GenBank/DDBJ databases">
        <authorList>
            <person name="de Groot N.N."/>
        </authorList>
    </citation>
    <scope>NUCLEOTIDE SEQUENCE [LARGE SCALE GENOMIC DNA]</scope>
    <source>
        <strain evidence="4 5">CGMCC 4.5506</strain>
    </source>
</reference>
<name>A0A222VN10_9PSEU</name>
<evidence type="ECO:0000256" key="1">
    <source>
        <dbReference type="ARBA" id="ARBA00023015"/>
    </source>
</evidence>
<evidence type="ECO:0000256" key="3">
    <source>
        <dbReference type="ARBA" id="ARBA00023163"/>
    </source>
</evidence>
<dbReference type="Gene3D" id="1.10.10.60">
    <property type="entry name" value="Homeodomain-like"/>
    <property type="match status" value="1"/>
</dbReference>
<dbReference type="InterPro" id="IPR023772">
    <property type="entry name" value="DNA-bd_HTH_TetR-type_CS"/>
</dbReference>
<dbReference type="InterPro" id="IPR041347">
    <property type="entry name" value="MftR_C"/>
</dbReference>
<keyword evidence="3" id="KW-0804">Transcription</keyword>
<dbReference type="AlphaFoldDB" id="A0A222VN10"/>
<dbReference type="PROSITE" id="PS01081">
    <property type="entry name" value="HTH_TETR_1"/>
    <property type="match status" value="1"/>
</dbReference>
<protein>
    <submittedName>
        <fullName evidence="4">DNA-binding transcriptional regulator, AcrR family</fullName>
    </submittedName>
</protein>
<gene>
    <name evidence="4" type="ORF">SAMN05421630_101395</name>
</gene>
<dbReference type="PANTHER" id="PTHR30055">
    <property type="entry name" value="HTH-TYPE TRANSCRIPTIONAL REGULATOR RUTR"/>
    <property type="match status" value="1"/>
</dbReference>
<dbReference type="GO" id="GO:0003700">
    <property type="term" value="F:DNA-binding transcription factor activity"/>
    <property type="evidence" value="ECO:0007669"/>
    <property type="project" value="TreeGrafter"/>
</dbReference>
<dbReference type="KEGG" id="pmad:BAY61_10160"/>
<dbReference type="Proteomes" id="UP000199494">
    <property type="component" value="Unassembled WGS sequence"/>
</dbReference>
<organism evidence="4 5">
    <name type="scientific">Prauserella marina</name>
    <dbReference type="NCBI Taxonomy" id="530584"/>
    <lineage>
        <taxon>Bacteria</taxon>
        <taxon>Bacillati</taxon>
        <taxon>Actinomycetota</taxon>
        <taxon>Actinomycetes</taxon>
        <taxon>Pseudonocardiales</taxon>
        <taxon>Pseudonocardiaceae</taxon>
        <taxon>Prauserella</taxon>
    </lineage>
</organism>
<keyword evidence="2 4" id="KW-0238">DNA-binding</keyword>
<dbReference type="RefSeq" id="WP_091795557.1">
    <property type="nucleotide sequence ID" value="NZ_CP016353.1"/>
</dbReference>
<evidence type="ECO:0000313" key="4">
    <source>
        <dbReference type="EMBL" id="SDC09339.1"/>
    </source>
</evidence>
<dbReference type="OrthoDB" id="3296001at2"/>
<keyword evidence="1" id="KW-0805">Transcription regulation</keyword>
<dbReference type="GO" id="GO:0000976">
    <property type="term" value="F:transcription cis-regulatory region binding"/>
    <property type="evidence" value="ECO:0007669"/>
    <property type="project" value="TreeGrafter"/>
</dbReference>
<dbReference type="STRING" id="530584.SAMN05421630_101395"/>
<dbReference type="InterPro" id="IPR001647">
    <property type="entry name" value="HTH_TetR"/>
</dbReference>
<dbReference type="PROSITE" id="PS50977">
    <property type="entry name" value="HTH_TETR_2"/>
    <property type="match status" value="1"/>
</dbReference>
<dbReference type="InterPro" id="IPR050109">
    <property type="entry name" value="HTH-type_TetR-like_transc_reg"/>
</dbReference>
<dbReference type="Pfam" id="PF00440">
    <property type="entry name" value="TetR_N"/>
    <property type="match status" value="1"/>
</dbReference>
<evidence type="ECO:0000256" key="2">
    <source>
        <dbReference type="ARBA" id="ARBA00023125"/>
    </source>
</evidence>
<evidence type="ECO:0000313" key="5">
    <source>
        <dbReference type="Proteomes" id="UP000199494"/>
    </source>
</evidence>
<proteinExistence type="predicted"/>
<accession>A0A222VN10</accession>
<dbReference type="EMBL" id="FMZE01000001">
    <property type="protein sequence ID" value="SDC09339.1"/>
    <property type="molecule type" value="Genomic_DNA"/>
</dbReference>
<dbReference type="Pfam" id="PF17754">
    <property type="entry name" value="TetR_C_14"/>
    <property type="match status" value="1"/>
</dbReference>
<sequence>MNTVQGLRERKKIATREALHEAALKLAMEHGFDRLTVEAIADAATVSRRTFSNYFASKEEALLYGDGARMAAMLEAVRARPAAESPWTALTASMRTLFPERGPDEDWVARARFIRSHPSLLVQQLATFSSFEKELAAELAARLPEEQRSATRPRLIAGCFFTAIRVATVAWLDQPQGTSLQDIAERALAEAAGPFA</sequence>
<dbReference type="PANTHER" id="PTHR30055:SF238">
    <property type="entry name" value="MYCOFACTOCIN BIOSYNTHESIS TRANSCRIPTIONAL REGULATOR MFTR-RELATED"/>
    <property type="match status" value="1"/>
</dbReference>